<evidence type="ECO:0000256" key="2">
    <source>
        <dbReference type="ARBA" id="ARBA00022692"/>
    </source>
</evidence>
<gene>
    <name evidence="8" type="primary">Mo03165</name>
    <name evidence="8" type="ORF">E5Q_03165</name>
</gene>
<dbReference type="InterPro" id="IPR050846">
    <property type="entry name" value="TLCD"/>
</dbReference>
<dbReference type="OMA" id="HANNHTD"/>
<dbReference type="PANTHER" id="PTHR13439:SF0">
    <property type="entry name" value="TOPOISOMERASE I DAMAGE AFFECTED PROTEIN 4"/>
    <property type="match status" value="1"/>
</dbReference>
<evidence type="ECO:0000256" key="3">
    <source>
        <dbReference type="ARBA" id="ARBA00022989"/>
    </source>
</evidence>
<dbReference type="PROSITE" id="PS50922">
    <property type="entry name" value="TLC"/>
    <property type="match status" value="1"/>
</dbReference>
<dbReference type="HOGENOM" id="CLU_034597_0_1_1"/>
<feature type="transmembrane region" description="Helical" evidence="6">
    <location>
        <begin position="195"/>
        <end position="218"/>
    </location>
</feature>
<feature type="transmembrane region" description="Helical" evidence="6">
    <location>
        <begin position="238"/>
        <end position="261"/>
    </location>
</feature>
<dbReference type="SMART" id="SM00724">
    <property type="entry name" value="TLC"/>
    <property type="match status" value="1"/>
</dbReference>
<keyword evidence="2 5" id="KW-0812">Transmembrane</keyword>
<feature type="transmembrane region" description="Helical" evidence="6">
    <location>
        <begin position="114"/>
        <end position="134"/>
    </location>
</feature>
<feature type="transmembrane region" description="Helical" evidence="6">
    <location>
        <begin position="28"/>
        <end position="50"/>
    </location>
</feature>
<feature type="transmembrane region" description="Helical" evidence="6">
    <location>
        <begin position="139"/>
        <end position="156"/>
    </location>
</feature>
<feature type="domain" description="TLC" evidence="7">
    <location>
        <begin position="64"/>
        <end position="266"/>
    </location>
</feature>
<evidence type="ECO:0000256" key="6">
    <source>
        <dbReference type="SAM" id="Phobius"/>
    </source>
</evidence>
<evidence type="ECO:0000313" key="8">
    <source>
        <dbReference type="EMBL" id="GAA96497.1"/>
    </source>
</evidence>
<reference evidence="8 9" key="2">
    <citation type="journal article" date="2012" name="Open Biol.">
        <title>Characteristics of nucleosomes and linker DNA regions on the genome of the basidiomycete Mixia osmundae revealed by mono- and dinucleosome mapping.</title>
        <authorList>
            <person name="Nishida H."/>
            <person name="Kondo S."/>
            <person name="Matsumoto T."/>
            <person name="Suzuki Y."/>
            <person name="Yoshikawa H."/>
            <person name="Taylor T.D."/>
            <person name="Sugiyama J."/>
        </authorList>
    </citation>
    <scope>NUCLEOTIDE SEQUENCE [LARGE SCALE GENOMIC DNA]</scope>
    <source>
        <strain evidence="9">CBS 9802 / IAM 14324 / JCM 22182 / KY 12970</strain>
    </source>
</reference>
<keyword evidence="4 5" id="KW-0472">Membrane</keyword>
<dbReference type="STRING" id="764103.G7E0Y7"/>
<evidence type="ECO:0000256" key="5">
    <source>
        <dbReference type="PROSITE-ProRule" id="PRU00205"/>
    </source>
</evidence>
<feature type="transmembrane region" description="Helical" evidence="6">
    <location>
        <begin position="162"/>
        <end position="183"/>
    </location>
</feature>
<dbReference type="PANTHER" id="PTHR13439">
    <property type="entry name" value="CT120 PROTEIN"/>
    <property type="match status" value="1"/>
</dbReference>
<accession>G7E0Y7</accession>
<dbReference type="FunCoup" id="G7E0Y7">
    <property type="interactions" value="134"/>
</dbReference>
<dbReference type="InParanoid" id="G7E0Y7"/>
<dbReference type="GO" id="GO:0005783">
    <property type="term" value="C:endoplasmic reticulum"/>
    <property type="evidence" value="ECO:0007669"/>
    <property type="project" value="TreeGrafter"/>
</dbReference>
<dbReference type="AlphaFoldDB" id="G7E0Y7"/>
<evidence type="ECO:0000256" key="1">
    <source>
        <dbReference type="ARBA" id="ARBA00004141"/>
    </source>
</evidence>
<dbReference type="eggNOG" id="KOG4561">
    <property type="taxonomic scope" value="Eukaryota"/>
</dbReference>
<dbReference type="Pfam" id="PF03798">
    <property type="entry name" value="TRAM_LAG1_CLN8"/>
    <property type="match status" value="1"/>
</dbReference>
<dbReference type="GO" id="GO:0055088">
    <property type="term" value="P:lipid homeostasis"/>
    <property type="evidence" value="ECO:0007669"/>
    <property type="project" value="TreeGrafter"/>
</dbReference>
<dbReference type="EMBL" id="BABT02000102">
    <property type="protein sequence ID" value="GAA96497.1"/>
    <property type="molecule type" value="Genomic_DNA"/>
</dbReference>
<keyword evidence="9" id="KW-1185">Reference proteome</keyword>
<name>G7E0Y7_MIXOS</name>
<comment type="caution">
    <text evidence="8">The sequence shown here is derived from an EMBL/GenBank/DDBJ whole genome shotgun (WGS) entry which is preliminary data.</text>
</comment>
<feature type="transmembrane region" description="Helical" evidence="6">
    <location>
        <begin position="71"/>
        <end position="94"/>
    </location>
</feature>
<dbReference type="GO" id="GO:0016020">
    <property type="term" value="C:membrane"/>
    <property type="evidence" value="ECO:0007669"/>
    <property type="project" value="UniProtKB-SubCell"/>
</dbReference>
<evidence type="ECO:0000259" key="7">
    <source>
        <dbReference type="PROSITE" id="PS50922"/>
    </source>
</evidence>
<comment type="subcellular location">
    <subcellularLocation>
        <location evidence="1">Membrane</location>
        <topology evidence="1">Multi-pass membrane protein</topology>
    </subcellularLocation>
</comment>
<organism evidence="8 9">
    <name type="scientific">Mixia osmundae (strain CBS 9802 / IAM 14324 / JCM 22182 / KY 12970)</name>
    <dbReference type="NCBI Taxonomy" id="764103"/>
    <lineage>
        <taxon>Eukaryota</taxon>
        <taxon>Fungi</taxon>
        <taxon>Dikarya</taxon>
        <taxon>Basidiomycota</taxon>
        <taxon>Pucciniomycotina</taxon>
        <taxon>Mixiomycetes</taxon>
        <taxon>Mixiales</taxon>
        <taxon>Mixiaceae</taxon>
        <taxon>Mixia</taxon>
    </lineage>
</organism>
<reference evidence="8 9" key="1">
    <citation type="journal article" date="2011" name="J. Gen. Appl. Microbiol.">
        <title>Draft genome sequencing of the enigmatic basidiomycete Mixia osmundae.</title>
        <authorList>
            <person name="Nishida H."/>
            <person name="Nagatsuka Y."/>
            <person name="Sugiyama J."/>
        </authorList>
    </citation>
    <scope>NUCLEOTIDE SEQUENCE [LARGE SCALE GENOMIC DNA]</scope>
    <source>
        <strain evidence="9">CBS 9802 / IAM 14324 / JCM 22182 / KY 12970</strain>
    </source>
</reference>
<dbReference type="RefSeq" id="XP_014567178.1">
    <property type="nucleotide sequence ID" value="XM_014711692.1"/>
</dbReference>
<dbReference type="InterPro" id="IPR006634">
    <property type="entry name" value="TLC-dom"/>
</dbReference>
<dbReference type="Proteomes" id="UP000009131">
    <property type="component" value="Unassembled WGS sequence"/>
</dbReference>
<dbReference type="OrthoDB" id="10266980at2759"/>
<protein>
    <recommendedName>
        <fullName evidence="7">TLC domain-containing protein</fullName>
    </recommendedName>
</protein>
<evidence type="ECO:0000256" key="4">
    <source>
        <dbReference type="ARBA" id="ARBA00023136"/>
    </source>
</evidence>
<sequence>MHDAVFMTWAPIAHGLSEALGLTTLPDYLHIIVFAFATCWAIQYASSVISPRVCPVSYNRLTRTGKTDWDIHLVALLHACYATPVSLWLLAGNFPGAEAIRKDKVFGTSVETSYVMAVAVGFMAWDSLVSLWLIRKYGIGFLAHGVGCFIVFLFTFRPFLNYFGAVFLVWEASTIPLNIHWFLDKTSRTGSLWQLINGIVLLITFFSVRLVYGTWQSIVFVKVTHQVRSQIPAGLREVYIVANIVLWGLNIFWFTQMIAALRKRFGSQHKKEPYSVGEDTYSRGKTYTASKRFKVKV</sequence>
<proteinExistence type="predicted"/>
<keyword evidence="3 6" id="KW-1133">Transmembrane helix</keyword>
<evidence type="ECO:0000313" key="9">
    <source>
        <dbReference type="Proteomes" id="UP000009131"/>
    </source>
</evidence>